<evidence type="ECO:0000259" key="1">
    <source>
        <dbReference type="Pfam" id="PF12937"/>
    </source>
</evidence>
<reference evidence="2 3" key="1">
    <citation type="submission" date="2019-01" db="EMBL/GenBank/DDBJ databases">
        <title>Genome sequencing of the rare red list fungi Fomitopsis rosea.</title>
        <authorList>
            <person name="Buettner E."/>
            <person name="Kellner H."/>
        </authorList>
    </citation>
    <scope>NUCLEOTIDE SEQUENCE [LARGE SCALE GENOMIC DNA]</scope>
    <source>
        <strain evidence="2 3">DSM 105464</strain>
    </source>
</reference>
<dbReference type="InterPro" id="IPR001810">
    <property type="entry name" value="F-box_dom"/>
</dbReference>
<accession>A0A4Y9XWZ6</accession>
<dbReference type="AlphaFoldDB" id="A0A4Y9XWZ6"/>
<sequence>MIASLPPELNDHILDYLHKDSRSLGACALTCRAWLATARYHRFRDLRVETDAKLTALRDLVAPSPALGLVVRRLRIYNSISPLRCSKFPSLPALTTLVLCGCGFRLGDLAGIGVKLPALQELSMSLCGVDLDALAEFLSSISGLTIFSLAQSHLIQPLYDGVPVVGHLDSLRTLRLDNSGLPRGKRTYYGPVDWFVSTLQPQQIQTLHVIHLADPRSIPVQPLFDTFGPGSLEHLFLGLYFFSDAATIGFTLEPCVNLRTIELGHFTNQESDPRVLKWPSVLISQLNSPSLETLTLTMGTRPLSPRSNWQFKDFRALEWQSIVSTLRRPTLQNLKEFRIHGRGDKASLEAHLKEMCRDAYEQGLFRLVQQD</sequence>
<dbReference type="SUPFAM" id="SSF81383">
    <property type="entry name" value="F-box domain"/>
    <property type="match status" value="1"/>
</dbReference>
<evidence type="ECO:0000313" key="2">
    <source>
        <dbReference type="EMBL" id="TFY54640.1"/>
    </source>
</evidence>
<dbReference type="Gene3D" id="1.20.1280.50">
    <property type="match status" value="1"/>
</dbReference>
<dbReference type="STRING" id="34475.A0A4Y9XWZ6"/>
<dbReference type="InterPro" id="IPR032675">
    <property type="entry name" value="LRR_dom_sf"/>
</dbReference>
<name>A0A4Y9XWZ6_9APHY</name>
<dbReference type="Pfam" id="PF12937">
    <property type="entry name" value="F-box-like"/>
    <property type="match status" value="1"/>
</dbReference>
<protein>
    <recommendedName>
        <fullName evidence="1">F-box domain-containing protein</fullName>
    </recommendedName>
</protein>
<dbReference type="EMBL" id="SEKV01000675">
    <property type="protein sequence ID" value="TFY54640.1"/>
    <property type="molecule type" value="Genomic_DNA"/>
</dbReference>
<dbReference type="SUPFAM" id="SSF52047">
    <property type="entry name" value="RNI-like"/>
    <property type="match status" value="1"/>
</dbReference>
<gene>
    <name evidence="2" type="ORF">EVJ58_g8740</name>
</gene>
<feature type="domain" description="F-box" evidence="1">
    <location>
        <begin position="2"/>
        <end position="38"/>
    </location>
</feature>
<comment type="caution">
    <text evidence="2">The sequence shown here is derived from an EMBL/GenBank/DDBJ whole genome shotgun (WGS) entry which is preliminary data.</text>
</comment>
<dbReference type="Proteomes" id="UP000298390">
    <property type="component" value="Unassembled WGS sequence"/>
</dbReference>
<dbReference type="InterPro" id="IPR036047">
    <property type="entry name" value="F-box-like_dom_sf"/>
</dbReference>
<proteinExistence type="predicted"/>
<dbReference type="Gene3D" id="3.80.10.10">
    <property type="entry name" value="Ribonuclease Inhibitor"/>
    <property type="match status" value="1"/>
</dbReference>
<evidence type="ECO:0000313" key="3">
    <source>
        <dbReference type="Proteomes" id="UP000298390"/>
    </source>
</evidence>
<organism evidence="2 3">
    <name type="scientific">Rhodofomes roseus</name>
    <dbReference type="NCBI Taxonomy" id="34475"/>
    <lineage>
        <taxon>Eukaryota</taxon>
        <taxon>Fungi</taxon>
        <taxon>Dikarya</taxon>
        <taxon>Basidiomycota</taxon>
        <taxon>Agaricomycotina</taxon>
        <taxon>Agaricomycetes</taxon>
        <taxon>Polyporales</taxon>
        <taxon>Rhodofomes</taxon>
    </lineage>
</organism>